<feature type="compositionally biased region" description="Basic residues" evidence="1">
    <location>
        <begin position="488"/>
        <end position="502"/>
    </location>
</feature>
<gene>
    <name evidence="2" type="ORF">BN1204_041430</name>
</gene>
<accession>A0A0F7UIF4</accession>
<evidence type="ECO:0000313" key="2">
    <source>
        <dbReference type="EMBL" id="CEL68375.1"/>
    </source>
</evidence>
<feature type="compositionally biased region" description="Low complexity" evidence="1">
    <location>
        <begin position="452"/>
        <end position="464"/>
    </location>
</feature>
<name>A0A0F7UIF4_NEOCL</name>
<evidence type="ECO:0000256" key="1">
    <source>
        <dbReference type="SAM" id="MobiDB-lite"/>
    </source>
</evidence>
<feature type="region of interest" description="Disordered" evidence="1">
    <location>
        <begin position="380"/>
        <end position="408"/>
    </location>
</feature>
<feature type="region of interest" description="Disordered" evidence="1">
    <location>
        <begin position="1"/>
        <end position="26"/>
    </location>
</feature>
<feature type="region of interest" description="Disordered" evidence="1">
    <location>
        <begin position="452"/>
        <end position="505"/>
    </location>
</feature>
<proteinExistence type="predicted"/>
<sequence>MRPTPSCSWVGAPTTTAGAGPRPGYSDEVALSHRFPVPTESASPYLTVPPDVDAPNACGSATESWSRESRRLSCNHVVPSVTPFPSTAQAPASVPLLSLPHITVNVCSHGLPTAITRTGPSTISLGVGGGAEATGVFASARNTLSSPLVSVSIVGMPATNTGSDMTSHILPSEPLPTVGHQERSQRGRSVTPRSHRTLRHRETPQTTHGHNHAYTSAPPLLQSFSLAHQRWPASSGVSTHSWPFVPLNGSEGGAALENSNLVREACDLAPPTRCDGQRLVHPGFHTASTSTASPSDLSSVWACGQCQVSRLPSRHKSRRGLSASGSPRVLWRAVSAPAGGRRQPRNGLPAAQQQEQCSEGFLDWANRDDFTMKFVEPSCEHHARRGTTHRRDSSGPSGSDQRAAVSVQGTVHPDLRLGSRPSFCSHAPECVARGFGLRGRCSRPEAPICNHTSPSVFLPSSTSSGYPVRGSYPGDGAPHGDSSAFPSSHRRGTRAAIPRRHSQGQIRTSFTPCRCTRRAASACLPQSENAVQLLGSARANDNSGFPSGGVHPSLHGYTVEKAPTRQVQTAARSSHSYPLHVAPETQLPLHPSLSDGSGFCTTPFLGSPGAVGEGHSTLEEEITLTPAGCSTACNSALHTDVPETGDTHGNAHVSLCYSDNLPSDDTHANRVQVTAARRESNAGLVPRLFLTQSVGVG</sequence>
<organism evidence="2">
    <name type="scientific">Neospora caninum (strain Liverpool)</name>
    <dbReference type="NCBI Taxonomy" id="572307"/>
    <lineage>
        <taxon>Eukaryota</taxon>
        <taxon>Sar</taxon>
        <taxon>Alveolata</taxon>
        <taxon>Apicomplexa</taxon>
        <taxon>Conoidasida</taxon>
        <taxon>Coccidia</taxon>
        <taxon>Eucoccidiorida</taxon>
        <taxon>Eimeriorina</taxon>
        <taxon>Sarcocystidae</taxon>
        <taxon>Neospora</taxon>
    </lineage>
</organism>
<protein>
    <submittedName>
        <fullName evidence="2">Uncharacterized protein</fullName>
    </submittedName>
</protein>
<dbReference type="EMBL" id="LN714484">
    <property type="protein sequence ID" value="CEL68375.1"/>
    <property type="molecule type" value="Genomic_DNA"/>
</dbReference>
<dbReference type="AlphaFoldDB" id="A0A0F7UIF4"/>
<feature type="region of interest" description="Disordered" evidence="1">
    <location>
        <begin position="172"/>
        <end position="213"/>
    </location>
</feature>
<reference evidence="2" key="1">
    <citation type="journal article" date="2015" name="PLoS ONE">
        <title>Comprehensive Evaluation of Toxoplasma gondii VEG and Neospora caninum LIV Genomes with Tachyzoite Stage Transcriptome and Proteome Defines Novel Transcript Features.</title>
        <authorList>
            <person name="Ramaprasad A."/>
            <person name="Mourier T."/>
            <person name="Naeem R."/>
            <person name="Malas T.B."/>
            <person name="Moussa E."/>
            <person name="Panigrahi A."/>
            <person name="Vermont S.J."/>
            <person name="Otto T.D."/>
            <person name="Wastling J."/>
            <person name="Pain A."/>
        </authorList>
    </citation>
    <scope>NUCLEOTIDE SEQUENCE</scope>
    <source>
        <strain evidence="2">Liverpool</strain>
    </source>
</reference>